<dbReference type="Gene3D" id="3.30.565.10">
    <property type="entry name" value="Histidine kinase-like ATPase, C-terminal domain"/>
    <property type="match status" value="1"/>
</dbReference>
<comment type="catalytic activity">
    <reaction evidence="1">
        <text>ATP + protein L-histidine = ADP + protein N-phospho-L-histidine.</text>
        <dbReference type="EC" id="2.7.13.3"/>
    </reaction>
</comment>
<organism evidence="16 17">
    <name type="scientific">Photobacterium malacitanum</name>
    <dbReference type="NCBI Taxonomy" id="2204294"/>
    <lineage>
        <taxon>Bacteria</taxon>
        <taxon>Pseudomonadati</taxon>
        <taxon>Pseudomonadota</taxon>
        <taxon>Gammaproteobacteria</taxon>
        <taxon>Vibrionales</taxon>
        <taxon>Vibrionaceae</taxon>
        <taxon>Photobacterium</taxon>
    </lineage>
</organism>
<evidence type="ECO:0000313" key="17">
    <source>
        <dbReference type="Proteomes" id="UP000195963"/>
    </source>
</evidence>
<dbReference type="CDD" id="cd00082">
    <property type="entry name" value="HisKA"/>
    <property type="match status" value="1"/>
</dbReference>
<dbReference type="SMART" id="SM00388">
    <property type="entry name" value="HisKA"/>
    <property type="match status" value="1"/>
</dbReference>
<evidence type="ECO:0000313" key="16">
    <source>
        <dbReference type="EMBL" id="SMY32673.1"/>
    </source>
</evidence>
<evidence type="ECO:0000256" key="3">
    <source>
        <dbReference type="ARBA" id="ARBA00012438"/>
    </source>
</evidence>
<dbReference type="RefSeq" id="WP_087843889.1">
    <property type="nucleotide sequence ID" value="NZ_FYAK01000001.1"/>
</dbReference>
<dbReference type="Gene3D" id="1.10.287.130">
    <property type="match status" value="1"/>
</dbReference>
<evidence type="ECO:0000256" key="7">
    <source>
        <dbReference type="ARBA" id="ARBA00022692"/>
    </source>
</evidence>
<dbReference type="GO" id="GO:0000155">
    <property type="term" value="F:phosphorelay sensor kinase activity"/>
    <property type="evidence" value="ECO:0007669"/>
    <property type="project" value="InterPro"/>
</dbReference>
<sequence length="416" mass="48353">MDKVTVSKQHNFPSIYRKVGLSFGLMTFGMFVLFWVVIYIAENQLEVISLHHWLDKESSQYVIDYKEMGDNAPLPNNSEFKSYWSEKSLPNWLKKYNQPGFFEHLRGTEDKHFLVFDHPSGRGLMYVIYQDDADDYLDDYEDSLHYFTFIFGLLLSLIMGGYSFYFVRSLSQPLAKIDQKIRQMPPDQPSFEVETQYRETREIEQALLDSKNNIAGFFQREKEFSRFASHELRTPIMIIQGSTDLLNKVPNQPNVAKKAINRLHQASDDMRILTETFLLLGKESIEGHHFTQCHLADQLHQQLVVMEPLFAKQDASYYLEINHAATINAPLSFITIIINNLIKNAFSYSIGDIEIKLTHDRLTIINRHDGNEIYNQGYGCGLVIVQRICERMQWPFTITDNEVTFTAEVTFSHPQA</sequence>
<feature type="domain" description="Signal transduction histidine kinase dimerisation/phosphoacceptor" evidence="15">
    <location>
        <begin position="220"/>
        <end position="286"/>
    </location>
</feature>
<evidence type="ECO:0000256" key="1">
    <source>
        <dbReference type="ARBA" id="ARBA00000085"/>
    </source>
</evidence>
<keyword evidence="5" id="KW-0597">Phosphoprotein</keyword>
<keyword evidence="4" id="KW-1003">Cell membrane</keyword>
<dbReference type="SUPFAM" id="SSF47384">
    <property type="entry name" value="Homodimeric domain of signal transducing histidine kinase"/>
    <property type="match status" value="1"/>
</dbReference>
<keyword evidence="17" id="KW-1185">Reference proteome</keyword>
<evidence type="ECO:0000256" key="5">
    <source>
        <dbReference type="ARBA" id="ARBA00022553"/>
    </source>
</evidence>
<evidence type="ECO:0000256" key="12">
    <source>
        <dbReference type="ARBA" id="ARBA00023012"/>
    </source>
</evidence>
<keyword evidence="7 14" id="KW-0812">Transmembrane</keyword>
<reference evidence="17" key="1">
    <citation type="submission" date="2017-06" db="EMBL/GenBank/DDBJ databases">
        <authorList>
            <person name="Rodrigo-Torres L."/>
            <person name="Arahal R.D."/>
            <person name="Lucena T."/>
        </authorList>
    </citation>
    <scope>NUCLEOTIDE SEQUENCE [LARGE SCALE GENOMIC DNA]</scope>
    <source>
        <strain evidence="17">CECT 9190</strain>
    </source>
</reference>
<dbReference type="EMBL" id="FYAK01000001">
    <property type="protein sequence ID" value="SMY32673.1"/>
    <property type="molecule type" value="Genomic_DNA"/>
</dbReference>
<dbReference type="GO" id="GO:0005524">
    <property type="term" value="F:ATP binding"/>
    <property type="evidence" value="ECO:0007669"/>
    <property type="project" value="UniProtKB-KW"/>
</dbReference>
<proteinExistence type="predicted"/>
<evidence type="ECO:0000256" key="9">
    <source>
        <dbReference type="ARBA" id="ARBA00022777"/>
    </source>
</evidence>
<gene>
    <name evidence="16" type="primary">arlS</name>
    <name evidence="16" type="ORF">PMAL9190_00648</name>
</gene>
<dbReference type="InterPro" id="IPR036097">
    <property type="entry name" value="HisK_dim/P_sf"/>
</dbReference>
<dbReference type="InterPro" id="IPR050398">
    <property type="entry name" value="HssS/ArlS-like"/>
</dbReference>
<evidence type="ECO:0000256" key="13">
    <source>
        <dbReference type="ARBA" id="ARBA00023136"/>
    </source>
</evidence>
<dbReference type="SUPFAM" id="SSF55874">
    <property type="entry name" value="ATPase domain of HSP90 chaperone/DNA topoisomerase II/histidine kinase"/>
    <property type="match status" value="1"/>
</dbReference>
<evidence type="ECO:0000256" key="6">
    <source>
        <dbReference type="ARBA" id="ARBA00022679"/>
    </source>
</evidence>
<comment type="subcellular location">
    <subcellularLocation>
        <location evidence="2">Cell membrane</location>
        <topology evidence="2">Multi-pass membrane protein</topology>
    </subcellularLocation>
</comment>
<dbReference type="AlphaFoldDB" id="A0A1Y6M7Y3"/>
<keyword evidence="6 16" id="KW-0808">Transferase</keyword>
<keyword evidence="12" id="KW-0902">Two-component regulatory system</keyword>
<keyword evidence="13 14" id="KW-0472">Membrane</keyword>
<evidence type="ECO:0000256" key="11">
    <source>
        <dbReference type="ARBA" id="ARBA00022989"/>
    </source>
</evidence>
<evidence type="ECO:0000256" key="10">
    <source>
        <dbReference type="ARBA" id="ARBA00022840"/>
    </source>
</evidence>
<feature type="transmembrane region" description="Helical" evidence="14">
    <location>
        <begin position="21"/>
        <end position="41"/>
    </location>
</feature>
<dbReference type="PANTHER" id="PTHR45528:SF1">
    <property type="entry name" value="SENSOR HISTIDINE KINASE CPXA"/>
    <property type="match status" value="1"/>
</dbReference>
<keyword evidence="9 16" id="KW-0418">Kinase</keyword>
<name>A0A1Y6M7Y3_9GAMM</name>
<evidence type="ECO:0000256" key="8">
    <source>
        <dbReference type="ARBA" id="ARBA00022741"/>
    </source>
</evidence>
<dbReference type="Pfam" id="PF00512">
    <property type="entry name" value="HisKA"/>
    <property type="match status" value="1"/>
</dbReference>
<feature type="transmembrane region" description="Helical" evidence="14">
    <location>
        <begin position="144"/>
        <end position="167"/>
    </location>
</feature>
<keyword evidence="11 14" id="KW-1133">Transmembrane helix</keyword>
<dbReference type="InterPro" id="IPR003661">
    <property type="entry name" value="HisK_dim/P_dom"/>
</dbReference>
<dbReference type="PANTHER" id="PTHR45528">
    <property type="entry name" value="SENSOR HISTIDINE KINASE CPXA"/>
    <property type="match status" value="1"/>
</dbReference>
<evidence type="ECO:0000256" key="4">
    <source>
        <dbReference type="ARBA" id="ARBA00022475"/>
    </source>
</evidence>
<keyword evidence="8" id="KW-0547">Nucleotide-binding</keyword>
<dbReference type="GO" id="GO:0005886">
    <property type="term" value="C:plasma membrane"/>
    <property type="evidence" value="ECO:0007669"/>
    <property type="project" value="UniProtKB-SubCell"/>
</dbReference>
<evidence type="ECO:0000256" key="14">
    <source>
        <dbReference type="SAM" id="Phobius"/>
    </source>
</evidence>
<protein>
    <recommendedName>
        <fullName evidence="3">histidine kinase</fullName>
        <ecNumber evidence="3">2.7.13.3</ecNumber>
    </recommendedName>
</protein>
<dbReference type="EC" id="2.7.13.3" evidence="3"/>
<keyword evidence="10" id="KW-0067">ATP-binding</keyword>
<evidence type="ECO:0000256" key="2">
    <source>
        <dbReference type="ARBA" id="ARBA00004651"/>
    </source>
</evidence>
<dbReference type="Proteomes" id="UP000195963">
    <property type="component" value="Unassembled WGS sequence"/>
</dbReference>
<dbReference type="InterPro" id="IPR036890">
    <property type="entry name" value="HATPase_C_sf"/>
</dbReference>
<evidence type="ECO:0000259" key="15">
    <source>
        <dbReference type="SMART" id="SM00388"/>
    </source>
</evidence>
<accession>A0A1Y6M7Y3</accession>